<feature type="transmembrane region" description="Helical" evidence="6">
    <location>
        <begin position="465"/>
        <end position="483"/>
    </location>
</feature>
<dbReference type="InterPro" id="IPR017441">
    <property type="entry name" value="Protein_kinase_ATP_BS"/>
</dbReference>
<dbReference type="Gene3D" id="3.30.200.20">
    <property type="entry name" value="Phosphorylase Kinase, domain 1"/>
    <property type="match status" value="1"/>
</dbReference>
<feature type="transmembrane region" description="Helical" evidence="6">
    <location>
        <begin position="425"/>
        <end position="445"/>
    </location>
</feature>
<keyword evidence="6" id="KW-0812">Transmembrane</keyword>
<feature type="transmembrane region" description="Helical" evidence="6">
    <location>
        <begin position="507"/>
        <end position="528"/>
    </location>
</feature>
<keyword evidence="3 8" id="KW-0418">Kinase</keyword>
<dbReference type="PROSITE" id="PS50011">
    <property type="entry name" value="PROTEIN_KINASE_DOM"/>
    <property type="match status" value="1"/>
</dbReference>
<keyword evidence="6" id="KW-1133">Transmembrane helix</keyword>
<dbReference type="SMART" id="SM00220">
    <property type="entry name" value="S_TKc"/>
    <property type="match status" value="1"/>
</dbReference>
<evidence type="ECO:0000259" key="7">
    <source>
        <dbReference type="PROSITE" id="PS50011"/>
    </source>
</evidence>
<organism evidence="8 9">
    <name type="scientific">Stieleria bergensis</name>
    <dbReference type="NCBI Taxonomy" id="2528025"/>
    <lineage>
        <taxon>Bacteria</taxon>
        <taxon>Pseudomonadati</taxon>
        <taxon>Planctomycetota</taxon>
        <taxon>Planctomycetia</taxon>
        <taxon>Pirellulales</taxon>
        <taxon>Pirellulaceae</taxon>
        <taxon>Stieleria</taxon>
    </lineage>
</organism>
<evidence type="ECO:0000256" key="4">
    <source>
        <dbReference type="ARBA" id="ARBA00022840"/>
    </source>
</evidence>
<dbReference type="Pfam" id="PF00069">
    <property type="entry name" value="Pkinase"/>
    <property type="match status" value="1"/>
</dbReference>
<dbReference type="EMBL" id="CP036272">
    <property type="protein sequence ID" value="QDT62327.1"/>
    <property type="molecule type" value="Genomic_DNA"/>
</dbReference>
<protein>
    <submittedName>
        <fullName evidence="8">Serine/threonine-protein kinase PknB</fullName>
        <ecNumber evidence="8">2.7.11.1</ecNumber>
    </submittedName>
</protein>
<keyword evidence="4 5" id="KW-0067">ATP-binding</keyword>
<proteinExistence type="predicted"/>
<dbReference type="PROSITE" id="PS00107">
    <property type="entry name" value="PROTEIN_KINASE_ATP"/>
    <property type="match status" value="1"/>
</dbReference>
<dbReference type="InterPro" id="IPR008271">
    <property type="entry name" value="Ser/Thr_kinase_AS"/>
</dbReference>
<dbReference type="RefSeq" id="WP_419187800.1">
    <property type="nucleotide sequence ID" value="NZ_CP036272.1"/>
</dbReference>
<evidence type="ECO:0000256" key="3">
    <source>
        <dbReference type="ARBA" id="ARBA00022777"/>
    </source>
</evidence>
<evidence type="ECO:0000256" key="6">
    <source>
        <dbReference type="SAM" id="Phobius"/>
    </source>
</evidence>
<dbReference type="PROSITE" id="PS00108">
    <property type="entry name" value="PROTEIN_KINASE_ST"/>
    <property type="match status" value="1"/>
</dbReference>
<dbReference type="GO" id="GO:0005524">
    <property type="term" value="F:ATP binding"/>
    <property type="evidence" value="ECO:0007669"/>
    <property type="project" value="UniProtKB-UniRule"/>
</dbReference>
<keyword evidence="9" id="KW-1185">Reference proteome</keyword>
<accession>A0A517T1S5</accession>
<dbReference type="EC" id="2.7.11.1" evidence="8"/>
<sequence>MSIRHKKLPIEALERIDDLCADFERNWQQDQPISIESVLQVDLPEPEHDVLLAELIALDIDYRQRRGDPPNQQEYLERFPDHGLVIEDLFSDQDKPTAPFQAPSIATLSEHFPQLEIIELLGAGGMGAVYKARQTGLDRLVALKILPQEFAHDVKFALRFTREARTLAKLNHPNIVSVYECGKAGETYYFLMEFVDGPTLRQIVGQQQLSPQHALTIVPHLCDALQFAHNEGIIHRDIKPENILMTREGSIKIADFGLSRILGNDSQPTALTATHQVMGTPRYMAPEQMTGAGSVDHRADIYSLGVVFYEMLTGELPIGRFEVPSQKVHVDVRLDDIVLRTLEAEPQRRYQHASQIKSDVLSLTSTADPNLAPTEALAPSQTLGASMANPSAVAAESHVSVMQQQELAGRLLLTRRELMQRVKQALRPLFYGQLLQILIGIATIALGAQCWASNTQIPHRLTCGLIVHVYGVLLIIIAANVLVRIKRIDDSKPIEDVRHRVDDVKNFYLRFGSIIGFPWWLMWIPFAVTMGFDVVLHPNSLYPGLIVGAIGLLCCFWLYRKVHQAPSSNVNQDKARSFRDAFAGKSLAKAYLAISEIEQAKIL</sequence>
<evidence type="ECO:0000313" key="8">
    <source>
        <dbReference type="EMBL" id="QDT62327.1"/>
    </source>
</evidence>
<dbReference type="Proteomes" id="UP000315003">
    <property type="component" value="Chromosome"/>
</dbReference>
<dbReference type="PANTHER" id="PTHR43289">
    <property type="entry name" value="MITOGEN-ACTIVATED PROTEIN KINASE KINASE KINASE 20-RELATED"/>
    <property type="match status" value="1"/>
</dbReference>
<evidence type="ECO:0000256" key="1">
    <source>
        <dbReference type="ARBA" id="ARBA00022679"/>
    </source>
</evidence>
<evidence type="ECO:0000313" key="9">
    <source>
        <dbReference type="Proteomes" id="UP000315003"/>
    </source>
</evidence>
<gene>
    <name evidence="8" type="primary">pknB_13</name>
    <name evidence="8" type="ORF">SV7mr_48740</name>
</gene>
<feature type="binding site" evidence="5">
    <location>
        <position position="144"/>
    </location>
    <ligand>
        <name>ATP</name>
        <dbReference type="ChEBI" id="CHEBI:30616"/>
    </ligand>
</feature>
<dbReference type="AlphaFoldDB" id="A0A517T1S5"/>
<evidence type="ECO:0000256" key="5">
    <source>
        <dbReference type="PROSITE-ProRule" id="PRU10141"/>
    </source>
</evidence>
<keyword evidence="6" id="KW-0472">Membrane</keyword>
<dbReference type="InterPro" id="IPR000719">
    <property type="entry name" value="Prot_kinase_dom"/>
</dbReference>
<reference evidence="8 9" key="1">
    <citation type="submission" date="2019-02" db="EMBL/GenBank/DDBJ databases">
        <title>Deep-cultivation of Planctomycetes and their phenomic and genomic characterization uncovers novel biology.</title>
        <authorList>
            <person name="Wiegand S."/>
            <person name="Jogler M."/>
            <person name="Boedeker C."/>
            <person name="Pinto D."/>
            <person name="Vollmers J."/>
            <person name="Rivas-Marin E."/>
            <person name="Kohn T."/>
            <person name="Peeters S.H."/>
            <person name="Heuer A."/>
            <person name="Rast P."/>
            <person name="Oberbeckmann S."/>
            <person name="Bunk B."/>
            <person name="Jeske O."/>
            <person name="Meyerdierks A."/>
            <person name="Storesund J.E."/>
            <person name="Kallscheuer N."/>
            <person name="Luecker S."/>
            <person name="Lage O.M."/>
            <person name="Pohl T."/>
            <person name="Merkel B.J."/>
            <person name="Hornburger P."/>
            <person name="Mueller R.-W."/>
            <person name="Bruemmer F."/>
            <person name="Labrenz M."/>
            <person name="Spormann A.M."/>
            <person name="Op den Camp H."/>
            <person name="Overmann J."/>
            <person name="Amann R."/>
            <person name="Jetten M.S.M."/>
            <person name="Mascher T."/>
            <person name="Medema M.H."/>
            <person name="Devos D.P."/>
            <person name="Kaster A.-K."/>
            <person name="Ovreas L."/>
            <person name="Rohde M."/>
            <person name="Galperin M.Y."/>
            <person name="Jogler C."/>
        </authorList>
    </citation>
    <scope>NUCLEOTIDE SEQUENCE [LARGE SCALE GENOMIC DNA]</scope>
    <source>
        <strain evidence="8 9">SV_7m_r</strain>
    </source>
</reference>
<name>A0A517T1S5_9BACT</name>
<dbReference type="InterPro" id="IPR011009">
    <property type="entry name" value="Kinase-like_dom_sf"/>
</dbReference>
<evidence type="ECO:0000256" key="2">
    <source>
        <dbReference type="ARBA" id="ARBA00022741"/>
    </source>
</evidence>
<dbReference type="SUPFAM" id="SSF56112">
    <property type="entry name" value="Protein kinase-like (PK-like)"/>
    <property type="match status" value="1"/>
</dbReference>
<feature type="domain" description="Protein kinase" evidence="7">
    <location>
        <begin position="115"/>
        <end position="361"/>
    </location>
</feature>
<keyword evidence="2 5" id="KW-0547">Nucleotide-binding</keyword>
<dbReference type="Gene3D" id="1.10.510.10">
    <property type="entry name" value="Transferase(Phosphotransferase) domain 1"/>
    <property type="match status" value="1"/>
</dbReference>
<dbReference type="GO" id="GO:0004674">
    <property type="term" value="F:protein serine/threonine kinase activity"/>
    <property type="evidence" value="ECO:0007669"/>
    <property type="project" value="UniProtKB-EC"/>
</dbReference>
<dbReference type="CDD" id="cd14014">
    <property type="entry name" value="STKc_PknB_like"/>
    <property type="match status" value="1"/>
</dbReference>
<dbReference type="PANTHER" id="PTHR43289:SF6">
    <property type="entry name" value="SERINE_THREONINE-PROTEIN KINASE NEKL-3"/>
    <property type="match status" value="1"/>
</dbReference>
<feature type="transmembrane region" description="Helical" evidence="6">
    <location>
        <begin position="540"/>
        <end position="559"/>
    </location>
</feature>
<keyword evidence="1 8" id="KW-0808">Transferase</keyword>